<proteinExistence type="predicted"/>
<sequence length="333" mass="38412">TDIFSCITPDILHQLHKGVFKDHLVQWCTTIIGADELDRRFRAMSNVPGLRHFAKGISHVQQWTGTEHKEMQKIFVALLSGAVDSKVLAVAQSVVDFIYYAQFHQHTTTSLRALRTALETFHRHKEIFVDLGVREHFNIPKLHAMTHYLDAIQQKGALDGFNTELFERLHVDFAKVAYRAGNCRDYIAHMTTWLERQDMLETRAAYFEWLDEIKNEDLRFSTPITPRRYTIARSCPYPRRSLAVIESENNAVEFLPAVQSFVHELNPSLDPAHLPSRLHTYRIYKQLKVRRPWNPFVGSKVTFDRIRATAAVPARGRKPAVPGHFDTALVLED</sequence>
<dbReference type="Proteomes" id="UP000053257">
    <property type="component" value="Unassembled WGS sequence"/>
</dbReference>
<dbReference type="AlphaFoldDB" id="A0A0C3P904"/>
<dbReference type="Pfam" id="PF18759">
    <property type="entry name" value="Plavaka"/>
    <property type="match status" value="1"/>
</dbReference>
<dbReference type="STRING" id="745531.A0A0C3P904"/>
<reference evidence="1 2" key="1">
    <citation type="journal article" date="2014" name="PLoS Genet.">
        <title>Analysis of the Phlebiopsis gigantea genome, transcriptome and secretome provides insight into its pioneer colonization strategies of wood.</title>
        <authorList>
            <person name="Hori C."/>
            <person name="Ishida T."/>
            <person name="Igarashi K."/>
            <person name="Samejima M."/>
            <person name="Suzuki H."/>
            <person name="Master E."/>
            <person name="Ferreira P."/>
            <person name="Ruiz-Duenas F.J."/>
            <person name="Held B."/>
            <person name="Canessa P."/>
            <person name="Larrondo L.F."/>
            <person name="Schmoll M."/>
            <person name="Druzhinina I.S."/>
            <person name="Kubicek C.P."/>
            <person name="Gaskell J.A."/>
            <person name="Kersten P."/>
            <person name="St John F."/>
            <person name="Glasner J."/>
            <person name="Sabat G."/>
            <person name="Splinter BonDurant S."/>
            <person name="Syed K."/>
            <person name="Yadav J."/>
            <person name="Mgbeahuruike A.C."/>
            <person name="Kovalchuk A."/>
            <person name="Asiegbu F.O."/>
            <person name="Lackner G."/>
            <person name="Hoffmeister D."/>
            <person name="Rencoret J."/>
            <person name="Gutierrez A."/>
            <person name="Sun H."/>
            <person name="Lindquist E."/>
            <person name="Barry K."/>
            <person name="Riley R."/>
            <person name="Grigoriev I.V."/>
            <person name="Henrissat B."/>
            <person name="Kues U."/>
            <person name="Berka R.M."/>
            <person name="Martinez A.T."/>
            <person name="Covert S.F."/>
            <person name="Blanchette R.A."/>
            <person name="Cullen D."/>
        </authorList>
    </citation>
    <scope>NUCLEOTIDE SEQUENCE [LARGE SCALE GENOMIC DNA]</scope>
    <source>
        <strain evidence="1 2">11061_1 CR5-6</strain>
    </source>
</reference>
<feature type="non-terminal residue" evidence="1">
    <location>
        <position position="333"/>
    </location>
</feature>
<feature type="non-terminal residue" evidence="1">
    <location>
        <position position="1"/>
    </location>
</feature>
<evidence type="ECO:0000313" key="2">
    <source>
        <dbReference type="Proteomes" id="UP000053257"/>
    </source>
</evidence>
<name>A0A0C3P904_PHLG1</name>
<dbReference type="HOGENOM" id="CLU_006344_0_1_1"/>
<protein>
    <submittedName>
        <fullName evidence="1">Uncharacterized protein</fullName>
    </submittedName>
</protein>
<organism evidence="1 2">
    <name type="scientific">Phlebiopsis gigantea (strain 11061_1 CR5-6)</name>
    <name type="common">White-rot fungus</name>
    <name type="synonym">Peniophora gigantea</name>
    <dbReference type="NCBI Taxonomy" id="745531"/>
    <lineage>
        <taxon>Eukaryota</taxon>
        <taxon>Fungi</taxon>
        <taxon>Dikarya</taxon>
        <taxon>Basidiomycota</taxon>
        <taxon>Agaricomycotina</taxon>
        <taxon>Agaricomycetes</taxon>
        <taxon>Polyporales</taxon>
        <taxon>Phanerochaetaceae</taxon>
        <taxon>Phlebiopsis</taxon>
    </lineage>
</organism>
<dbReference type="InterPro" id="IPR041078">
    <property type="entry name" value="Plavaka"/>
</dbReference>
<gene>
    <name evidence="1" type="ORF">PHLGIDRAFT_44175</name>
</gene>
<accession>A0A0C3P904</accession>
<evidence type="ECO:0000313" key="1">
    <source>
        <dbReference type="EMBL" id="KIP01148.1"/>
    </source>
</evidence>
<keyword evidence="2" id="KW-1185">Reference proteome</keyword>
<dbReference type="EMBL" id="KN840897">
    <property type="protein sequence ID" value="KIP01148.1"/>
    <property type="molecule type" value="Genomic_DNA"/>
</dbReference>
<dbReference type="OrthoDB" id="2789130at2759"/>